<keyword evidence="1" id="KW-1133">Transmembrane helix</keyword>
<dbReference type="Pfam" id="PF19578">
    <property type="entry name" value="DUF6090"/>
    <property type="match status" value="1"/>
</dbReference>
<feature type="transmembrane region" description="Helical" evidence="1">
    <location>
        <begin position="12"/>
        <end position="30"/>
    </location>
</feature>
<organism evidence="2 3">
    <name type="scientific">Gilvirhabdus luticola</name>
    <dbReference type="NCBI Taxonomy" id="3079858"/>
    <lineage>
        <taxon>Bacteria</taxon>
        <taxon>Pseudomonadati</taxon>
        <taxon>Bacteroidota</taxon>
        <taxon>Flavobacteriia</taxon>
        <taxon>Flavobacteriales</taxon>
        <taxon>Flavobacteriaceae</taxon>
        <taxon>Gilvirhabdus</taxon>
    </lineage>
</organism>
<evidence type="ECO:0000256" key="1">
    <source>
        <dbReference type="SAM" id="Phobius"/>
    </source>
</evidence>
<name>A0ABU3U9Y9_9FLAO</name>
<gene>
    <name evidence="2" type="ORF">RXV94_13710</name>
</gene>
<dbReference type="Proteomes" id="UP001268651">
    <property type="component" value="Unassembled WGS sequence"/>
</dbReference>
<protein>
    <submittedName>
        <fullName evidence="2">DUF6090 family protein</fullName>
    </submittedName>
</protein>
<keyword evidence="1" id="KW-0472">Membrane</keyword>
<dbReference type="EMBL" id="JAWHTF010000009">
    <property type="protein sequence ID" value="MDU8887223.1"/>
    <property type="molecule type" value="Genomic_DNA"/>
</dbReference>
<proteinExistence type="predicted"/>
<reference evidence="2 3" key="1">
    <citation type="submission" date="2023-10" db="EMBL/GenBank/DDBJ databases">
        <title>Marimonas sp. nov. isolated from tidal mud flat.</title>
        <authorList>
            <person name="Jaincy N.J."/>
            <person name="Srinivasan S."/>
            <person name="Lee S.-S."/>
        </authorList>
    </citation>
    <scope>NUCLEOTIDE SEQUENCE [LARGE SCALE GENOMIC DNA]</scope>
    <source>
        <strain evidence="2 3">MJ-SS3</strain>
    </source>
</reference>
<evidence type="ECO:0000313" key="3">
    <source>
        <dbReference type="Proteomes" id="UP001268651"/>
    </source>
</evidence>
<keyword evidence="1" id="KW-0812">Transmembrane</keyword>
<comment type="caution">
    <text evidence="2">The sequence shown here is derived from an EMBL/GenBank/DDBJ whole genome shotgun (WGS) entry which is preliminary data.</text>
</comment>
<evidence type="ECO:0000313" key="2">
    <source>
        <dbReference type="EMBL" id="MDU8887223.1"/>
    </source>
</evidence>
<keyword evidence="3" id="KW-1185">Reference proteome</keyword>
<dbReference type="InterPro" id="IPR045749">
    <property type="entry name" value="DUF6090"/>
</dbReference>
<accession>A0ABU3U9Y9</accession>
<sequence length="248" mass="28546">MENKTSKYFKYAIGEIILVVIGILIALQINNWNKQRKDNKLEAEYYCRLLEDIEQDKQQINQLKLFADNRLKASNEALRLLQQESPNSIDVGKQNSLAIKAIYFDFKPNNTAFEDLKSGAKLSVIKDKDIIKSLNIYYNNIETLKSIIIVNGKRAVDISFAHEDRFANGHTQASIEYGRFKEGMDKDVLKNISTDTIPLLTKSMHKRLYNEALVYISTNTRQIELLNYLIDYTSSMSMLLQNKCVSTD</sequence>